<feature type="region of interest" description="Disordered" evidence="1">
    <location>
        <begin position="69"/>
        <end position="95"/>
    </location>
</feature>
<keyword evidence="2" id="KW-0812">Transmembrane</keyword>
<dbReference type="EMBL" id="LRGB01003461">
    <property type="protein sequence ID" value="KZS02785.1"/>
    <property type="molecule type" value="Genomic_DNA"/>
</dbReference>
<sequence length="129" mass="13874">GFIFCIVCLLFSTFSSLSFIAFFFLVFCFVLFSIVASGPKGSSKDDSSFDYTPTANGEYTGSETLTIMRRSSSKRKSQRSSTGAGTPTVSELDDSALERHVGIIEDEPPIEMAAAAVPSSEVCENASLR</sequence>
<evidence type="ECO:0000313" key="3">
    <source>
        <dbReference type="EMBL" id="KZS02785.1"/>
    </source>
</evidence>
<gene>
    <name evidence="3" type="ORF">APZ42_000033</name>
</gene>
<evidence type="ECO:0000256" key="2">
    <source>
        <dbReference type="SAM" id="Phobius"/>
    </source>
</evidence>
<dbReference type="OrthoDB" id="189220at2759"/>
<keyword evidence="4" id="KW-1185">Reference proteome</keyword>
<evidence type="ECO:0000256" key="1">
    <source>
        <dbReference type="SAM" id="MobiDB-lite"/>
    </source>
</evidence>
<feature type="transmembrane region" description="Helical" evidence="2">
    <location>
        <begin position="19"/>
        <end position="38"/>
    </location>
</feature>
<organism evidence="3 4">
    <name type="scientific">Daphnia magna</name>
    <dbReference type="NCBI Taxonomy" id="35525"/>
    <lineage>
        <taxon>Eukaryota</taxon>
        <taxon>Metazoa</taxon>
        <taxon>Ecdysozoa</taxon>
        <taxon>Arthropoda</taxon>
        <taxon>Crustacea</taxon>
        <taxon>Branchiopoda</taxon>
        <taxon>Diplostraca</taxon>
        <taxon>Cladocera</taxon>
        <taxon>Anomopoda</taxon>
        <taxon>Daphniidae</taxon>
        <taxon>Daphnia</taxon>
    </lineage>
</organism>
<keyword evidence="2" id="KW-1133">Transmembrane helix</keyword>
<name>A0A164JYV3_9CRUS</name>
<protein>
    <submittedName>
        <fullName evidence="3">Putative Calcium/calmodulin-dependent 3',5'-cyclic nucleotide phosphodiesterase 1C</fullName>
    </submittedName>
</protein>
<dbReference type="AlphaFoldDB" id="A0A164JYV3"/>
<evidence type="ECO:0000313" key="4">
    <source>
        <dbReference type="Proteomes" id="UP000076858"/>
    </source>
</evidence>
<feature type="non-terminal residue" evidence="3">
    <location>
        <position position="1"/>
    </location>
</feature>
<accession>A0A164JYV3</accession>
<keyword evidence="2" id="KW-0472">Membrane</keyword>
<reference evidence="3 4" key="1">
    <citation type="submission" date="2016-03" db="EMBL/GenBank/DDBJ databases">
        <title>EvidentialGene: Evidence-directed Construction of Genes on Genomes.</title>
        <authorList>
            <person name="Gilbert D.G."/>
            <person name="Choi J.-H."/>
            <person name="Mockaitis K."/>
            <person name="Colbourne J."/>
            <person name="Pfrender M."/>
        </authorList>
    </citation>
    <scope>NUCLEOTIDE SEQUENCE [LARGE SCALE GENOMIC DNA]</scope>
    <source>
        <strain evidence="3 4">Xinb3</strain>
        <tissue evidence="3">Complete organism</tissue>
    </source>
</reference>
<comment type="caution">
    <text evidence="3">The sequence shown here is derived from an EMBL/GenBank/DDBJ whole genome shotgun (WGS) entry which is preliminary data.</text>
</comment>
<proteinExistence type="predicted"/>
<dbReference type="Proteomes" id="UP000076858">
    <property type="component" value="Unassembled WGS sequence"/>
</dbReference>